<keyword evidence="9" id="KW-1185">Reference proteome</keyword>
<dbReference type="EMBL" id="JAVRFD010000409">
    <property type="protein sequence ID" value="MDT0550734.1"/>
    <property type="molecule type" value="Genomic_DNA"/>
</dbReference>
<dbReference type="Pfam" id="PF01565">
    <property type="entry name" value="FAD_binding_4"/>
    <property type="match status" value="1"/>
</dbReference>
<keyword evidence="3" id="KW-0285">Flavoprotein</keyword>
<feature type="region of interest" description="Disordered" evidence="6">
    <location>
        <begin position="1"/>
        <end position="22"/>
    </location>
</feature>
<dbReference type="InterPro" id="IPR036318">
    <property type="entry name" value="FAD-bd_PCMH-like_sf"/>
</dbReference>
<evidence type="ECO:0000256" key="1">
    <source>
        <dbReference type="ARBA" id="ARBA00001974"/>
    </source>
</evidence>
<dbReference type="PROSITE" id="PS51387">
    <property type="entry name" value="FAD_PCMH"/>
    <property type="match status" value="1"/>
</dbReference>
<feature type="non-terminal residue" evidence="8">
    <location>
        <position position="154"/>
    </location>
</feature>
<proteinExistence type="inferred from homology"/>
<dbReference type="InterPro" id="IPR016169">
    <property type="entry name" value="FAD-bd_PCMH_sub2"/>
</dbReference>
<protein>
    <submittedName>
        <fullName evidence="8">FAD-binding protein</fullName>
    </submittedName>
</protein>
<evidence type="ECO:0000256" key="5">
    <source>
        <dbReference type="ARBA" id="ARBA00023002"/>
    </source>
</evidence>
<keyword evidence="4" id="KW-0274">FAD</keyword>
<dbReference type="InterPro" id="IPR050416">
    <property type="entry name" value="FAD-linked_Oxidoreductase"/>
</dbReference>
<evidence type="ECO:0000259" key="7">
    <source>
        <dbReference type="PROSITE" id="PS51387"/>
    </source>
</evidence>
<accession>A0ABU2XXT1</accession>
<sequence>MKHDVSYGEEENNPARSTPVSTLVTPDDIRYDNLCHAYNYRFIAQPDYFRLAHSPQQAEEAVREAVAAGKRITVRSGGHCGEDFVAAPDVQVILDLSPMSRVDFDRERNAFVVEAGASVGTMIDALFRRWGVTVPVGFCMGVGAGGHISGGGYG</sequence>
<evidence type="ECO:0000256" key="4">
    <source>
        <dbReference type="ARBA" id="ARBA00022827"/>
    </source>
</evidence>
<keyword evidence="5" id="KW-0560">Oxidoreductase</keyword>
<dbReference type="PANTHER" id="PTHR42973">
    <property type="entry name" value="BINDING OXIDOREDUCTASE, PUTATIVE (AFU_ORTHOLOGUE AFUA_1G17690)-RELATED"/>
    <property type="match status" value="1"/>
</dbReference>
<dbReference type="PANTHER" id="PTHR42973:SF39">
    <property type="entry name" value="FAD-BINDING PCMH-TYPE DOMAIN-CONTAINING PROTEIN"/>
    <property type="match status" value="1"/>
</dbReference>
<evidence type="ECO:0000256" key="6">
    <source>
        <dbReference type="SAM" id="MobiDB-lite"/>
    </source>
</evidence>
<feature type="domain" description="FAD-binding PCMH-type" evidence="7">
    <location>
        <begin position="42"/>
        <end position="154"/>
    </location>
</feature>
<dbReference type="Gene3D" id="3.30.465.10">
    <property type="match status" value="1"/>
</dbReference>
<comment type="caution">
    <text evidence="8">The sequence shown here is derived from an EMBL/GenBank/DDBJ whole genome shotgun (WGS) entry which is preliminary data.</text>
</comment>
<dbReference type="SUPFAM" id="SSF56176">
    <property type="entry name" value="FAD-binding/transporter-associated domain-like"/>
    <property type="match status" value="1"/>
</dbReference>
<name>A0ABU2XXT1_9ACTN</name>
<dbReference type="InterPro" id="IPR006094">
    <property type="entry name" value="Oxid_FAD_bind_N"/>
</dbReference>
<comment type="similarity">
    <text evidence="2">Belongs to the oxygen-dependent FAD-linked oxidoreductase family.</text>
</comment>
<evidence type="ECO:0000256" key="2">
    <source>
        <dbReference type="ARBA" id="ARBA00005466"/>
    </source>
</evidence>
<organism evidence="8 9">
    <name type="scientific">Streptomyces lonegramiae</name>
    <dbReference type="NCBI Taxonomy" id="3075524"/>
    <lineage>
        <taxon>Bacteria</taxon>
        <taxon>Bacillati</taxon>
        <taxon>Actinomycetota</taxon>
        <taxon>Actinomycetes</taxon>
        <taxon>Kitasatosporales</taxon>
        <taxon>Streptomycetaceae</taxon>
        <taxon>Streptomyces</taxon>
    </lineage>
</organism>
<dbReference type="Proteomes" id="UP001180754">
    <property type="component" value="Unassembled WGS sequence"/>
</dbReference>
<reference evidence="8" key="1">
    <citation type="submission" date="2024-05" db="EMBL/GenBank/DDBJ databases">
        <title>30 novel species of actinomycetes from the DSMZ collection.</title>
        <authorList>
            <person name="Nouioui I."/>
        </authorList>
    </citation>
    <scope>NUCLEOTIDE SEQUENCE</scope>
    <source>
        <strain evidence="8">DSM 41529</strain>
    </source>
</reference>
<dbReference type="RefSeq" id="WP_311731185.1">
    <property type="nucleotide sequence ID" value="NZ_JAVRFD010000409.1"/>
</dbReference>
<evidence type="ECO:0000256" key="3">
    <source>
        <dbReference type="ARBA" id="ARBA00022630"/>
    </source>
</evidence>
<comment type="cofactor">
    <cofactor evidence="1">
        <name>FAD</name>
        <dbReference type="ChEBI" id="CHEBI:57692"/>
    </cofactor>
</comment>
<gene>
    <name evidence="8" type="ORF">RND15_50130</name>
</gene>
<evidence type="ECO:0000313" key="8">
    <source>
        <dbReference type="EMBL" id="MDT0550734.1"/>
    </source>
</evidence>
<dbReference type="InterPro" id="IPR016166">
    <property type="entry name" value="FAD-bd_PCMH"/>
</dbReference>
<evidence type="ECO:0000313" key="9">
    <source>
        <dbReference type="Proteomes" id="UP001180754"/>
    </source>
</evidence>